<keyword evidence="2" id="KW-1133">Transmembrane helix</keyword>
<dbReference type="RefSeq" id="WP_204056449.1">
    <property type="nucleotide sequence ID" value="NZ_BAAAGP010000002.1"/>
</dbReference>
<name>A0ABQ4FVL3_9ACTN</name>
<evidence type="ECO:0000313" key="4">
    <source>
        <dbReference type="EMBL" id="GIH38859.1"/>
    </source>
</evidence>
<evidence type="ECO:0000256" key="2">
    <source>
        <dbReference type="SAM" id="Phobius"/>
    </source>
</evidence>
<dbReference type="InterPro" id="IPR041650">
    <property type="entry name" value="HEPN_Swt1"/>
</dbReference>
<organism evidence="4 5">
    <name type="scientific">Microbispora corallina</name>
    <dbReference type="NCBI Taxonomy" id="83302"/>
    <lineage>
        <taxon>Bacteria</taxon>
        <taxon>Bacillati</taxon>
        <taxon>Actinomycetota</taxon>
        <taxon>Actinomycetes</taxon>
        <taxon>Streptosporangiales</taxon>
        <taxon>Streptosporangiaceae</taxon>
        <taxon>Microbispora</taxon>
    </lineage>
</organism>
<proteinExistence type="predicted"/>
<dbReference type="Pfam" id="PF18731">
    <property type="entry name" value="HEPN_Swt1"/>
    <property type="match status" value="1"/>
</dbReference>
<evidence type="ECO:0000256" key="1">
    <source>
        <dbReference type="SAM" id="MobiDB-lite"/>
    </source>
</evidence>
<keyword evidence="2" id="KW-0472">Membrane</keyword>
<feature type="domain" description="Swt1-like HEPN" evidence="3">
    <location>
        <begin position="14"/>
        <end position="126"/>
    </location>
</feature>
<reference evidence="4 5" key="1">
    <citation type="submission" date="2021-01" db="EMBL/GenBank/DDBJ databases">
        <title>Whole genome shotgun sequence of Microbispora corallina NBRC 16416.</title>
        <authorList>
            <person name="Komaki H."/>
            <person name="Tamura T."/>
        </authorList>
    </citation>
    <scope>NUCLEOTIDE SEQUENCE [LARGE SCALE GENOMIC DNA]</scope>
    <source>
        <strain evidence="4 5">NBRC 16416</strain>
    </source>
</reference>
<dbReference type="Proteomes" id="UP000603904">
    <property type="component" value="Unassembled WGS sequence"/>
</dbReference>
<accession>A0ABQ4FVL3</accession>
<evidence type="ECO:0000313" key="5">
    <source>
        <dbReference type="Proteomes" id="UP000603904"/>
    </source>
</evidence>
<gene>
    <name evidence="4" type="ORF">Mco01_18590</name>
</gene>
<protein>
    <recommendedName>
        <fullName evidence="3">Swt1-like HEPN domain-containing protein</fullName>
    </recommendedName>
</protein>
<feature type="transmembrane region" description="Helical" evidence="2">
    <location>
        <begin position="171"/>
        <end position="190"/>
    </location>
</feature>
<comment type="caution">
    <text evidence="4">The sequence shown here is derived from an EMBL/GenBank/DDBJ whole genome shotgun (WGS) entry which is preliminary data.</text>
</comment>
<evidence type="ECO:0000259" key="3">
    <source>
        <dbReference type="Pfam" id="PF18731"/>
    </source>
</evidence>
<keyword evidence="5" id="KW-1185">Reference proteome</keyword>
<dbReference type="EMBL" id="BOOC01000005">
    <property type="protein sequence ID" value="GIH38859.1"/>
    <property type="molecule type" value="Genomic_DNA"/>
</dbReference>
<sequence>MGRKRNERERIDTGLRYLTEGLAPFVDRHMTARHGPDWLAEWNRRDSEKAGYAKTSTLADPQFLLKMIRNRRDVFGSALSGLRNPSDLAQELLDLRNLINHDYLQTTYAPGEAARALEKMAELLRAAGAADKAQLVLDQVPGRPTPAPRRKAKARRRQAPKPPERRRRFPGVLALAAAGAVAITVGLVAANRPGADSFADVKVGAQLGDYPAVTLRDGYHLSLLDEPATPRRGPSGGDLAYSGGVLSGRDTRIVLIGPRRPATYATCRAAARPAHTRITAKYVVPGTRFCVTTSRGAVGLVRVTGGHRGRNVVLALKVWKGPQPAA</sequence>
<feature type="compositionally biased region" description="Basic residues" evidence="1">
    <location>
        <begin position="148"/>
        <end position="167"/>
    </location>
</feature>
<keyword evidence="2" id="KW-0812">Transmembrane</keyword>
<feature type="region of interest" description="Disordered" evidence="1">
    <location>
        <begin position="138"/>
        <end position="167"/>
    </location>
</feature>